<dbReference type="GO" id="GO:0051301">
    <property type="term" value="P:cell division"/>
    <property type="evidence" value="ECO:0007669"/>
    <property type="project" value="TreeGrafter"/>
</dbReference>
<feature type="repeat" description="TPR" evidence="2">
    <location>
        <begin position="310"/>
        <end position="343"/>
    </location>
</feature>
<keyword evidence="1" id="KW-0597">Phosphoprotein</keyword>
<evidence type="ECO:0000313" key="5">
    <source>
        <dbReference type="EMBL" id="RDB36556.1"/>
    </source>
</evidence>
<feature type="domain" description="Response regulatory" evidence="4">
    <location>
        <begin position="10"/>
        <end position="127"/>
    </location>
</feature>
<dbReference type="Pfam" id="PF13181">
    <property type="entry name" value="TPR_8"/>
    <property type="match status" value="2"/>
</dbReference>
<keyword evidence="6" id="KW-1185">Reference proteome</keyword>
<dbReference type="GO" id="GO:0031145">
    <property type="term" value="P:anaphase-promoting complex-dependent catabolic process"/>
    <property type="evidence" value="ECO:0007669"/>
    <property type="project" value="TreeGrafter"/>
</dbReference>
<feature type="compositionally biased region" description="Polar residues" evidence="3">
    <location>
        <begin position="500"/>
        <end position="516"/>
    </location>
</feature>
<dbReference type="InterPro" id="IPR011990">
    <property type="entry name" value="TPR-like_helical_dom_sf"/>
</dbReference>
<dbReference type="EMBL" id="QOVW01000059">
    <property type="protein sequence ID" value="RDB36556.1"/>
    <property type="molecule type" value="Genomic_DNA"/>
</dbReference>
<feature type="repeat" description="TPR" evidence="2">
    <location>
        <begin position="446"/>
        <end position="479"/>
    </location>
</feature>
<dbReference type="PROSITE" id="PS50005">
    <property type="entry name" value="TPR"/>
    <property type="match status" value="3"/>
</dbReference>
<dbReference type="CDD" id="cd00156">
    <property type="entry name" value="REC"/>
    <property type="match status" value="1"/>
</dbReference>
<dbReference type="InterPro" id="IPR001789">
    <property type="entry name" value="Sig_transdc_resp-reg_receiver"/>
</dbReference>
<dbReference type="Gene3D" id="1.25.40.10">
    <property type="entry name" value="Tetratricopeptide repeat domain"/>
    <property type="match status" value="2"/>
</dbReference>
<evidence type="ECO:0000256" key="1">
    <source>
        <dbReference type="PROSITE-ProRule" id="PRU00169"/>
    </source>
</evidence>
<dbReference type="Pfam" id="PF00072">
    <property type="entry name" value="Response_reg"/>
    <property type="match status" value="1"/>
</dbReference>
<organism evidence="5 6">
    <name type="scientific">Spirobacillus cienkowskii</name>
    <dbReference type="NCBI Taxonomy" id="495820"/>
    <lineage>
        <taxon>Bacteria</taxon>
        <taxon>Pseudomonadati</taxon>
        <taxon>Bdellovibrionota</taxon>
        <taxon>Oligoflexia</taxon>
        <taxon>Silvanigrellales</taxon>
        <taxon>Spirobacillus</taxon>
    </lineage>
</organism>
<accession>A0A369KZC9</accession>
<comment type="caution">
    <text evidence="5">The sequence shown here is derived from an EMBL/GenBank/DDBJ whole genome shotgun (WGS) entry which is preliminary data.</text>
</comment>
<sequence>MADGKSAHLRVVLIDDQLNMRKALYRIFDKTGQYHVDDFPNGQEAIAWLKSHRVDLVITDIYMPNGDGFEVLAYIRGRAMQNDIPVLFFSGEATKEDIVRSVDLGVSDYILKPFETQDILNKVAAVIDKYKNPPENIKKLRHAESLFFNGKYDDAKKEFEAIHASSKPTARSLIGLAQTEAELGNIPIALDLVNKAIESNSMYYPAYSAGADILIANNKKVEAIPFLEKELSINGKQAQRRALLADIYLENQKIAGFKEKALEQMKLALHDDPTDEFLLLKFAQISWTLGNKEKAIHYCMKARRQNPQSTKALMQMANFYIDDGKPNRAINALSDILNKNPNQYDVYLCKARVFERLGKNEKALEDLRKIPKTLVALRLDVFKLHGRIYSKMEKYSEAIAAYEEVVDIEPIADNLARVGLLYIKMKNYRSALGWYEQATDMEPNNSKFIYNLGCCYEALRDKKKALECYEKSIHIDSNAKETQIALARMKGLPLPAFKNSKVNTKSKNQDPLSDANQEPPKAS</sequence>
<dbReference type="InterPro" id="IPR011006">
    <property type="entry name" value="CheY-like_superfamily"/>
</dbReference>
<dbReference type="Pfam" id="PF14559">
    <property type="entry name" value="TPR_19"/>
    <property type="match status" value="1"/>
</dbReference>
<evidence type="ECO:0000256" key="3">
    <source>
        <dbReference type="SAM" id="MobiDB-lite"/>
    </source>
</evidence>
<feature type="modified residue" description="4-aspartylphosphate" evidence="1">
    <location>
        <position position="60"/>
    </location>
</feature>
<gene>
    <name evidence="5" type="ORF">DCC88_04570</name>
</gene>
<reference evidence="5" key="1">
    <citation type="submission" date="2018-04" db="EMBL/GenBank/DDBJ databases">
        <title>Draft genome sequence of the Candidatus Spirobacillus cienkowskii, a pathogen of freshwater Daphnia species, reconstructed from hemolymph metagenomic reads.</title>
        <authorList>
            <person name="Bresciani L."/>
            <person name="Lemos L.N."/>
            <person name="Wale N."/>
            <person name="Lin J.Y."/>
            <person name="Fernandes G.R."/>
            <person name="Duffy M.A."/>
            <person name="Rodrigues J.M."/>
        </authorList>
    </citation>
    <scope>NUCLEOTIDE SEQUENCE [LARGE SCALE GENOMIC DNA]</scope>
    <source>
        <strain evidence="5">Binning01</strain>
    </source>
</reference>
<evidence type="ECO:0000256" key="2">
    <source>
        <dbReference type="PROSITE-ProRule" id="PRU00339"/>
    </source>
</evidence>
<dbReference type="Gene3D" id="3.40.50.2300">
    <property type="match status" value="1"/>
</dbReference>
<dbReference type="InterPro" id="IPR019734">
    <property type="entry name" value="TPR_rpt"/>
</dbReference>
<protein>
    <submittedName>
        <fullName evidence="5">Response regulator</fullName>
    </submittedName>
</protein>
<dbReference type="SUPFAM" id="SSF52172">
    <property type="entry name" value="CheY-like"/>
    <property type="match status" value="1"/>
</dbReference>
<keyword evidence="2" id="KW-0802">TPR repeat</keyword>
<dbReference type="GO" id="GO:0016567">
    <property type="term" value="P:protein ubiquitination"/>
    <property type="evidence" value="ECO:0007669"/>
    <property type="project" value="TreeGrafter"/>
</dbReference>
<dbReference type="GO" id="GO:0000160">
    <property type="term" value="P:phosphorelay signal transduction system"/>
    <property type="evidence" value="ECO:0007669"/>
    <property type="project" value="InterPro"/>
</dbReference>
<proteinExistence type="predicted"/>
<evidence type="ECO:0000313" key="6">
    <source>
        <dbReference type="Proteomes" id="UP000253934"/>
    </source>
</evidence>
<dbReference type="PANTHER" id="PTHR12558:SF10">
    <property type="entry name" value="CELL DIVISION CYCLE PROTEIN 23 HOMOLOG"/>
    <property type="match status" value="1"/>
</dbReference>
<dbReference type="Proteomes" id="UP000253934">
    <property type="component" value="Unassembled WGS sequence"/>
</dbReference>
<feature type="region of interest" description="Disordered" evidence="3">
    <location>
        <begin position="497"/>
        <end position="523"/>
    </location>
</feature>
<evidence type="ECO:0000259" key="4">
    <source>
        <dbReference type="PROSITE" id="PS50110"/>
    </source>
</evidence>
<dbReference type="PANTHER" id="PTHR12558">
    <property type="entry name" value="CELL DIVISION CYCLE 16,23,27"/>
    <property type="match status" value="1"/>
</dbReference>
<dbReference type="AlphaFoldDB" id="A0A369KZC9"/>
<dbReference type="SMART" id="SM00448">
    <property type="entry name" value="REC"/>
    <property type="match status" value="1"/>
</dbReference>
<dbReference type="SUPFAM" id="SSF48452">
    <property type="entry name" value="TPR-like"/>
    <property type="match status" value="2"/>
</dbReference>
<feature type="repeat" description="TPR" evidence="2">
    <location>
        <begin position="412"/>
        <end position="445"/>
    </location>
</feature>
<dbReference type="Pfam" id="PF00515">
    <property type="entry name" value="TPR_1"/>
    <property type="match status" value="1"/>
</dbReference>
<dbReference type="PROSITE" id="PS50110">
    <property type="entry name" value="RESPONSE_REGULATORY"/>
    <property type="match status" value="1"/>
</dbReference>
<dbReference type="SMART" id="SM00028">
    <property type="entry name" value="TPR"/>
    <property type="match status" value="7"/>
</dbReference>
<name>A0A369KZC9_9BACT</name>
<dbReference type="Pfam" id="PF13432">
    <property type="entry name" value="TPR_16"/>
    <property type="match status" value="1"/>
</dbReference>